<proteinExistence type="predicted"/>
<keyword evidence="4" id="KW-1185">Reference proteome</keyword>
<protein>
    <recommendedName>
        <fullName evidence="2">Outer membrane protein beta-barrel domain-containing protein</fullName>
    </recommendedName>
</protein>
<gene>
    <name evidence="3" type="ORF">FHR24_001595</name>
</gene>
<dbReference type="InterPro" id="IPR011250">
    <property type="entry name" value="OMP/PagP_B-barrel"/>
</dbReference>
<reference evidence="3 4" key="1">
    <citation type="submission" date="2020-03" db="EMBL/GenBank/DDBJ databases">
        <title>Genomic Encyclopedia of Type Strains, Phase IV (KMG-IV): sequencing the most valuable type-strain genomes for metagenomic binning, comparative biology and taxonomic classification.</title>
        <authorList>
            <person name="Goeker M."/>
        </authorList>
    </citation>
    <scope>NUCLEOTIDE SEQUENCE [LARGE SCALE GENOMIC DNA]</scope>
    <source>
        <strain evidence="3 4">DSM 101599</strain>
    </source>
</reference>
<evidence type="ECO:0000259" key="2">
    <source>
        <dbReference type="Pfam" id="PF13568"/>
    </source>
</evidence>
<feature type="domain" description="Outer membrane protein beta-barrel" evidence="2">
    <location>
        <begin position="17"/>
        <end position="176"/>
    </location>
</feature>
<sequence length="194" mass="21957">MKKSILILSLLTSTLMFAQESLYKKSSIGIKGGYNLASAQINGDNNVDQRHGFHIGFYNEIFLQQHFAIQTELLYSQHGYKVNNDSGKFTQKLDYITLPVLFKGYLSDNFYIEAGPQFAVAVNHTEEVDANFDIFDSTTEFSPNDYDFGANIGTGFKTDSGINLGVRYYFGLNKVYDEENQKNRVLQVSLGFDF</sequence>
<dbReference type="SUPFAM" id="SSF56925">
    <property type="entry name" value="OMPA-like"/>
    <property type="match status" value="1"/>
</dbReference>
<evidence type="ECO:0000256" key="1">
    <source>
        <dbReference type="SAM" id="SignalP"/>
    </source>
</evidence>
<keyword evidence="1" id="KW-0732">Signal</keyword>
<dbReference type="RefSeq" id="WP_167186479.1">
    <property type="nucleotide sequence ID" value="NZ_JAASQL010000001.1"/>
</dbReference>
<dbReference type="InterPro" id="IPR025665">
    <property type="entry name" value="Beta-barrel_OMP_2"/>
</dbReference>
<evidence type="ECO:0000313" key="3">
    <source>
        <dbReference type="EMBL" id="NIJ45156.1"/>
    </source>
</evidence>
<name>A0ABX0UC79_9FLAO</name>
<dbReference type="Proteomes" id="UP000745859">
    <property type="component" value="Unassembled WGS sequence"/>
</dbReference>
<evidence type="ECO:0000313" key="4">
    <source>
        <dbReference type="Proteomes" id="UP000745859"/>
    </source>
</evidence>
<dbReference type="EMBL" id="JAASQL010000001">
    <property type="protein sequence ID" value="NIJ45156.1"/>
    <property type="molecule type" value="Genomic_DNA"/>
</dbReference>
<organism evidence="3 4">
    <name type="scientific">Wenyingzhuangia heitensis</name>
    <dbReference type="NCBI Taxonomy" id="1487859"/>
    <lineage>
        <taxon>Bacteria</taxon>
        <taxon>Pseudomonadati</taxon>
        <taxon>Bacteroidota</taxon>
        <taxon>Flavobacteriia</taxon>
        <taxon>Flavobacteriales</taxon>
        <taxon>Flavobacteriaceae</taxon>
        <taxon>Wenyingzhuangia</taxon>
    </lineage>
</organism>
<dbReference type="Pfam" id="PF13568">
    <property type="entry name" value="OMP_b-brl_2"/>
    <property type="match status" value="1"/>
</dbReference>
<feature type="chain" id="PRO_5046403485" description="Outer membrane protein beta-barrel domain-containing protein" evidence="1">
    <location>
        <begin position="19"/>
        <end position="194"/>
    </location>
</feature>
<accession>A0ABX0UC79</accession>
<feature type="signal peptide" evidence="1">
    <location>
        <begin position="1"/>
        <end position="18"/>
    </location>
</feature>
<comment type="caution">
    <text evidence="3">The sequence shown here is derived from an EMBL/GenBank/DDBJ whole genome shotgun (WGS) entry which is preliminary data.</text>
</comment>